<reference evidence="1" key="1">
    <citation type="submission" date="2018-05" db="EMBL/GenBank/DDBJ databases">
        <authorList>
            <person name="Lanie J.A."/>
            <person name="Ng W.-L."/>
            <person name="Kazmierczak K.M."/>
            <person name="Andrzejewski T.M."/>
            <person name="Davidsen T.M."/>
            <person name="Wayne K.J."/>
            <person name="Tettelin H."/>
            <person name="Glass J.I."/>
            <person name="Rusch D."/>
            <person name="Podicherti R."/>
            <person name="Tsui H.-C.T."/>
            <person name="Winkler M.E."/>
        </authorList>
    </citation>
    <scope>NUCLEOTIDE SEQUENCE</scope>
</reference>
<sequence>EQMVSVMRKLYGELSKRIAETIIAQEK</sequence>
<gene>
    <name evidence="1" type="ORF">METZ01_LOCUS148926</name>
</gene>
<accession>A0A382A4J7</accession>
<dbReference type="EMBL" id="UINC01023760">
    <property type="protein sequence ID" value="SVA96072.1"/>
    <property type="molecule type" value="Genomic_DNA"/>
</dbReference>
<evidence type="ECO:0000313" key="1">
    <source>
        <dbReference type="EMBL" id="SVA96072.1"/>
    </source>
</evidence>
<feature type="non-terminal residue" evidence="1">
    <location>
        <position position="1"/>
    </location>
</feature>
<organism evidence="1">
    <name type="scientific">marine metagenome</name>
    <dbReference type="NCBI Taxonomy" id="408172"/>
    <lineage>
        <taxon>unclassified sequences</taxon>
        <taxon>metagenomes</taxon>
        <taxon>ecological metagenomes</taxon>
    </lineage>
</organism>
<name>A0A382A4J7_9ZZZZ</name>
<dbReference type="AlphaFoldDB" id="A0A382A4J7"/>
<protein>
    <submittedName>
        <fullName evidence="1">Uncharacterized protein</fullName>
    </submittedName>
</protein>
<proteinExistence type="predicted"/>